<organism evidence="2 3">
    <name type="scientific">Spirochaeta isovalerica</name>
    <dbReference type="NCBI Taxonomy" id="150"/>
    <lineage>
        <taxon>Bacteria</taxon>
        <taxon>Pseudomonadati</taxon>
        <taxon>Spirochaetota</taxon>
        <taxon>Spirochaetia</taxon>
        <taxon>Spirochaetales</taxon>
        <taxon>Spirochaetaceae</taxon>
        <taxon>Spirochaeta</taxon>
    </lineage>
</organism>
<dbReference type="Pfam" id="PF00027">
    <property type="entry name" value="cNMP_binding"/>
    <property type="match status" value="1"/>
</dbReference>
<accession>A0A841R7N3</accession>
<dbReference type="SUPFAM" id="SSF51206">
    <property type="entry name" value="cAMP-binding domain-like"/>
    <property type="match status" value="1"/>
</dbReference>
<protein>
    <submittedName>
        <fullName evidence="2">CRP-like cAMP-binding protein</fullName>
    </submittedName>
</protein>
<evidence type="ECO:0000313" key="3">
    <source>
        <dbReference type="Proteomes" id="UP000587760"/>
    </source>
</evidence>
<dbReference type="InterPro" id="IPR000595">
    <property type="entry name" value="cNMP-bd_dom"/>
</dbReference>
<sequence>MNETVEQLQIFLSRYMEIDERLASLLVETAMVRRYGKDEFLLRQGDLSEETFFILKGCVRSFSLVSGEDKTLDFYCEEEPIMPLELGEKRPASHSLIAMEELILIASTPSMEEEAFKRHPEIKNVCLAMAETMSHSLQKKFTFYRTSSAEDRYIALREQRPDLLQRVPQYHIASYLGIKPESLSRIRRRLQSQNR</sequence>
<keyword evidence="3" id="KW-1185">Reference proteome</keyword>
<dbReference type="InterPro" id="IPR014710">
    <property type="entry name" value="RmlC-like_jellyroll"/>
</dbReference>
<feature type="domain" description="Cyclic nucleotide-binding" evidence="1">
    <location>
        <begin position="14"/>
        <end position="106"/>
    </location>
</feature>
<dbReference type="PROSITE" id="PS50042">
    <property type="entry name" value="CNMP_BINDING_3"/>
    <property type="match status" value="1"/>
</dbReference>
<evidence type="ECO:0000313" key="2">
    <source>
        <dbReference type="EMBL" id="MBB6479863.1"/>
    </source>
</evidence>
<dbReference type="RefSeq" id="WP_184745471.1">
    <property type="nucleotide sequence ID" value="NZ_JACHGJ010000002.1"/>
</dbReference>
<dbReference type="Gene3D" id="2.60.120.10">
    <property type="entry name" value="Jelly Rolls"/>
    <property type="match status" value="1"/>
</dbReference>
<dbReference type="AlphaFoldDB" id="A0A841R7N3"/>
<dbReference type="CDD" id="cd00038">
    <property type="entry name" value="CAP_ED"/>
    <property type="match status" value="1"/>
</dbReference>
<comment type="caution">
    <text evidence="2">The sequence shown here is derived from an EMBL/GenBank/DDBJ whole genome shotgun (WGS) entry which is preliminary data.</text>
</comment>
<reference evidence="2 3" key="1">
    <citation type="submission" date="2020-08" db="EMBL/GenBank/DDBJ databases">
        <title>Genomic Encyclopedia of Type Strains, Phase IV (KMG-IV): sequencing the most valuable type-strain genomes for metagenomic binning, comparative biology and taxonomic classification.</title>
        <authorList>
            <person name="Goeker M."/>
        </authorList>
    </citation>
    <scope>NUCLEOTIDE SEQUENCE [LARGE SCALE GENOMIC DNA]</scope>
    <source>
        <strain evidence="2 3">DSM 2461</strain>
    </source>
</reference>
<dbReference type="InterPro" id="IPR018490">
    <property type="entry name" value="cNMP-bd_dom_sf"/>
</dbReference>
<name>A0A841R7N3_9SPIO</name>
<evidence type="ECO:0000259" key="1">
    <source>
        <dbReference type="PROSITE" id="PS50042"/>
    </source>
</evidence>
<proteinExistence type="predicted"/>
<gene>
    <name evidence="2" type="ORF">HNR50_001521</name>
</gene>
<dbReference type="EMBL" id="JACHGJ010000002">
    <property type="protein sequence ID" value="MBB6479863.1"/>
    <property type="molecule type" value="Genomic_DNA"/>
</dbReference>
<dbReference type="Proteomes" id="UP000587760">
    <property type="component" value="Unassembled WGS sequence"/>
</dbReference>